<comment type="caution">
    <text evidence="1">The sequence shown here is derived from an EMBL/GenBank/DDBJ whole genome shotgun (WGS) entry which is preliminary data.</text>
</comment>
<gene>
    <name evidence="1" type="ORF">C7431_105246</name>
</gene>
<proteinExistence type="predicted"/>
<evidence type="ECO:0000313" key="1">
    <source>
        <dbReference type="EMBL" id="PWK96914.1"/>
    </source>
</evidence>
<dbReference type="GeneID" id="99736238"/>
<accession>A0A2V2B9H4</accession>
<evidence type="ECO:0000313" key="2">
    <source>
        <dbReference type="Proteomes" id="UP000245981"/>
    </source>
</evidence>
<dbReference type="Proteomes" id="UP000245981">
    <property type="component" value="Unassembled WGS sequence"/>
</dbReference>
<protein>
    <submittedName>
        <fullName evidence="1">Uncharacterized protein</fullName>
    </submittedName>
</protein>
<dbReference type="RefSeq" id="WP_063880265.1">
    <property type="nucleotide sequence ID" value="NZ_CP125958.1"/>
</dbReference>
<reference evidence="1 2" key="1">
    <citation type="submission" date="2018-05" db="EMBL/GenBank/DDBJ databases">
        <title>Genomic Encyclopedia of Type Strains, Phase IV (KMG-V): Genome sequencing to study the core and pangenomes of soil and plant-associated prokaryotes.</title>
        <authorList>
            <person name="Whitman W."/>
        </authorList>
    </citation>
    <scope>NUCLEOTIDE SEQUENCE [LARGE SCALE GENOMIC DNA]</scope>
    <source>
        <strain evidence="1 2">PNA 200-10</strain>
    </source>
</reference>
<dbReference type="AlphaFoldDB" id="A0A2V2B9H4"/>
<sequence length="37" mass="4334">MILLILAAALGLFVLGSYKTWQQRRNRNVATAYLRRR</sequence>
<name>A0A2V2B9H4_9GAMM</name>
<dbReference type="EMBL" id="QGHF01000005">
    <property type="protein sequence ID" value="PWK96914.1"/>
    <property type="molecule type" value="Genomic_DNA"/>
</dbReference>
<organism evidence="1 2">
    <name type="scientific">Pantoea allii</name>
    <dbReference type="NCBI Taxonomy" id="574096"/>
    <lineage>
        <taxon>Bacteria</taxon>
        <taxon>Pseudomonadati</taxon>
        <taxon>Pseudomonadota</taxon>
        <taxon>Gammaproteobacteria</taxon>
        <taxon>Enterobacterales</taxon>
        <taxon>Erwiniaceae</taxon>
        <taxon>Pantoea</taxon>
    </lineage>
</organism>